<organism evidence="4">
    <name type="scientific">Pelagomonas calceolata</name>
    <dbReference type="NCBI Taxonomy" id="35677"/>
    <lineage>
        <taxon>Eukaryota</taxon>
        <taxon>Sar</taxon>
        <taxon>Stramenopiles</taxon>
        <taxon>Ochrophyta</taxon>
        <taxon>Pelagophyceae</taxon>
        <taxon>Pelagomonadales</taxon>
        <taxon>Pelagomonadaceae</taxon>
        <taxon>Pelagomonas</taxon>
    </lineage>
</organism>
<dbReference type="InterPro" id="IPR011060">
    <property type="entry name" value="RibuloseP-bd_barrel"/>
</dbReference>
<evidence type="ECO:0000256" key="2">
    <source>
        <dbReference type="SAM" id="SignalP"/>
    </source>
</evidence>
<dbReference type="OrthoDB" id="41632at2759"/>
<feature type="signal peptide" evidence="2">
    <location>
        <begin position="1"/>
        <end position="22"/>
    </location>
</feature>
<evidence type="ECO:0000313" key="4">
    <source>
        <dbReference type="EMBL" id="CAE0693496.1"/>
    </source>
</evidence>
<evidence type="ECO:0000259" key="3">
    <source>
        <dbReference type="Pfam" id="PF12392"/>
    </source>
</evidence>
<dbReference type="PANTHER" id="PTHR30217:SF10">
    <property type="entry name" value="23S RRNA 5-HYDROXYCYTIDINE C2501 SYNTHASE"/>
    <property type="match status" value="1"/>
</dbReference>
<evidence type="ECO:0000313" key="6">
    <source>
        <dbReference type="Proteomes" id="UP000789595"/>
    </source>
</evidence>
<protein>
    <recommendedName>
        <fullName evidence="3">Peptidase U32 collagenase domain-containing protein</fullName>
    </recommendedName>
</protein>
<feature type="chain" id="PRO_5035593602" description="Peptidase U32 collagenase domain-containing protein" evidence="2">
    <location>
        <begin position="23"/>
        <end position="941"/>
    </location>
</feature>
<feature type="compositionally biased region" description="Basic residues" evidence="1">
    <location>
        <begin position="909"/>
        <end position="925"/>
    </location>
</feature>
<feature type="compositionally biased region" description="Basic and acidic residues" evidence="1">
    <location>
        <begin position="34"/>
        <end position="45"/>
    </location>
</feature>
<accession>A0A7S3ZTW4</accession>
<name>A0A7S3ZTW4_9STRA</name>
<dbReference type="AlphaFoldDB" id="A0A7S3ZTW4"/>
<dbReference type="Pfam" id="PF01136">
    <property type="entry name" value="Peptidase_U32"/>
    <property type="match status" value="2"/>
</dbReference>
<dbReference type="SUPFAM" id="SSF51366">
    <property type="entry name" value="Ribulose-phoshate binding barrel"/>
    <property type="match status" value="1"/>
</dbReference>
<sequence>MKRIWLFAGAVAAALTPPLPQGARTTRMQAQNTKQDDPRRRKTPELFDEVKGPGITLRQKPEVMAPAGGWPQLKAAVHNGADAVYFGLSTFSARARATNFDPGAELDEVIAYLRENEVKGYVALNTLAFDKELDEIERLLRRCSEAGVDAVIVQDVGVMALAREVAPELPIHASTQQSISSADGAEFARERGATRVVVGRELSTQEIASVARGTSAEVEAFVHGALCISWSGQCLSSEAWGGRSANRGQCAQACRLPYAVVVDGSREEGLQYALSPGDLCGLDDVPALIQAGVSCFKIEGRLKDERYVAATTRAYREAIDAVWDHSTEDETVTRSDLRQVFARGQDSERDGLTPGFLRGPKHQSLVVGNAPRHRGVLAGRVVEVYPKKQGLELVVEPSAAIELKRGDGVVIDCGPDHAQDEVGGALYDVAPLNDGLVRLTFGRDVASKPWLSEGALLWRTSDSTVDAKLKRLASSSSVKRTSVDVAVSVRDGLLTVQLTDGQHSVVEDLVVEPPATQPLTSATIVKAVGSLGDTPWRLGGVSVDIQGDWWCYAGDIKQARRRAVESLKKLRAPQQRSASQNYGAARQKRNEAGADGGLNDEDLLEVEAVTPRVSVLVRDPEQVIAVCAFASHSDLVDEVVLDFLEMTNYQASIDVVRESGLRAVVAAPRITLPGERGLDGLIALKPDALLARSPGQLQSLNRGHGGVEIRGDFSLNAANAVSFAAYADEGLERLTPAHDLSGSAIASLARNLSPQRRMKLEPVLHQHLPIFHSSHCLYARYLSKGNSYADCGHVCERHKIHLQDENGQDHLVLADLGCRNTVFNAQAQSGADTLADWLEEGIARYRIEFVDENGESVRNVLGAYSDLFAARGRAPEPLWSLLSGVEDSNGNAQGASVGSLRSEKERKAGKGRKTTGQRRSHKVVVRRGNDATPRRKKAKTR</sequence>
<dbReference type="InterPro" id="IPR001539">
    <property type="entry name" value="Peptidase_U32"/>
</dbReference>
<gene>
    <name evidence="4" type="ORF">PCAL00307_LOCUS8932</name>
    <name evidence="5" type="ORF">PECAL_2P26900</name>
</gene>
<feature type="domain" description="Peptidase U32 collagenase" evidence="3">
    <location>
        <begin position="457"/>
        <end position="571"/>
    </location>
</feature>
<dbReference type="EMBL" id="CAKKNE010000002">
    <property type="protein sequence ID" value="CAH0369563.1"/>
    <property type="molecule type" value="Genomic_DNA"/>
</dbReference>
<dbReference type="PANTHER" id="PTHR30217">
    <property type="entry name" value="PEPTIDASE U32 FAMILY"/>
    <property type="match status" value="1"/>
</dbReference>
<keyword evidence="6" id="KW-1185">Reference proteome</keyword>
<dbReference type="Pfam" id="PF12392">
    <property type="entry name" value="DUF3656"/>
    <property type="match status" value="1"/>
</dbReference>
<dbReference type="InterPro" id="IPR020988">
    <property type="entry name" value="Pept_U32_collagenase"/>
</dbReference>
<reference evidence="5" key="2">
    <citation type="submission" date="2021-11" db="EMBL/GenBank/DDBJ databases">
        <authorList>
            <consortium name="Genoscope - CEA"/>
            <person name="William W."/>
        </authorList>
    </citation>
    <scope>NUCLEOTIDE SEQUENCE</scope>
</reference>
<keyword evidence="2" id="KW-0732">Signal</keyword>
<evidence type="ECO:0000313" key="5">
    <source>
        <dbReference type="EMBL" id="CAH0369563.1"/>
    </source>
</evidence>
<feature type="compositionally biased region" description="Polar residues" evidence="1">
    <location>
        <begin position="23"/>
        <end position="33"/>
    </location>
</feature>
<feature type="region of interest" description="Disordered" evidence="1">
    <location>
        <begin position="18"/>
        <end position="45"/>
    </location>
</feature>
<dbReference type="Proteomes" id="UP000789595">
    <property type="component" value="Unassembled WGS sequence"/>
</dbReference>
<dbReference type="EMBL" id="HBIW01010475">
    <property type="protein sequence ID" value="CAE0693496.1"/>
    <property type="molecule type" value="Transcribed_RNA"/>
</dbReference>
<dbReference type="InterPro" id="IPR051454">
    <property type="entry name" value="RNA/ubiquinone_mod_enzymes"/>
</dbReference>
<feature type="region of interest" description="Disordered" evidence="1">
    <location>
        <begin position="890"/>
        <end position="941"/>
    </location>
</feature>
<feature type="region of interest" description="Disordered" evidence="1">
    <location>
        <begin position="573"/>
        <end position="598"/>
    </location>
</feature>
<evidence type="ECO:0000256" key="1">
    <source>
        <dbReference type="SAM" id="MobiDB-lite"/>
    </source>
</evidence>
<reference evidence="4" key="1">
    <citation type="submission" date="2021-01" db="EMBL/GenBank/DDBJ databases">
        <authorList>
            <person name="Corre E."/>
            <person name="Pelletier E."/>
            <person name="Niang G."/>
            <person name="Scheremetjew M."/>
            <person name="Finn R."/>
            <person name="Kale V."/>
            <person name="Holt S."/>
            <person name="Cochrane G."/>
            <person name="Meng A."/>
            <person name="Brown T."/>
            <person name="Cohen L."/>
        </authorList>
    </citation>
    <scope>NUCLEOTIDE SEQUENCE</scope>
    <source>
        <strain evidence="4">CCMP1756</strain>
    </source>
</reference>
<proteinExistence type="predicted"/>